<dbReference type="EMBL" id="MRZV01000014">
    <property type="protein sequence ID" value="PIK62321.1"/>
    <property type="molecule type" value="Genomic_DNA"/>
</dbReference>
<dbReference type="Proteomes" id="UP000230750">
    <property type="component" value="Unassembled WGS sequence"/>
</dbReference>
<dbReference type="SUPFAM" id="SSF52058">
    <property type="entry name" value="L domain-like"/>
    <property type="match status" value="1"/>
</dbReference>
<organism evidence="1 2">
    <name type="scientific">Stichopus japonicus</name>
    <name type="common">Sea cucumber</name>
    <dbReference type="NCBI Taxonomy" id="307972"/>
    <lineage>
        <taxon>Eukaryota</taxon>
        <taxon>Metazoa</taxon>
        <taxon>Echinodermata</taxon>
        <taxon>Eleutherozoa</taxon>
        <taxon>Echinozoa</taxon>
        <taxon>Holothuroidea</taxon>
        <taxon>Aspidochirotacea</taxon>
        <taxon>Aspidochirotida</taxon>
        <taxon>Stichopodidae</taxon>
        <taxon>Apostichopus</taxon>
    </lineage>
</organism>
<protein>
    <submittedName>
        <fullName evidence="1">Uncharacterized protein</fullName>
    </submittedName>
</protein>
<evidence type="ECO:0000313" key="2">
    <source>
        <dbReference type="Proteomes" id="UP000230750"/>
    </source>
</evidence>
<dbReference type="InterPro" id="IPR032675">
    <property type="entry name" value="LRR_dom_sf"/>
</dbReference>
<reference evidence="1 2" key="1">
    <citation type="journal article" date="2017" name="PLoS Biol.">
        <title>The sea cucumber genome provides insights into morphological evolution and visceral regeneration.</title>
        <authorList>
            <person name="Zhang X."/>
            <person name="Sun L."/>
            <person name="Yuan J."/>
            <person name="Sun Y."/>
            <person name="Gao Y."/>
            <person name="Zhang L."/>
            <person name="Li S."/>
            <person name="Dai H."/>
            <person name="Hamel J.F."/>
            <person name="Liu C."/>
            <person name="Yu Y."/>
            <person name="Liu S."/>
            <person name="Lin W."/>
            <person name="Guo K."/>
            <person name="Jin S."/>
            <person name="Xu P."/>
            <person name="Storey K.B."/>
            <person name="Huan P."/>
            <person name="Zhang T."/>
            <person name="Zhou Y."/>
            <person name="Zhang J."/>
            <person name="Lin C."/>
            <person name="Li X."/>
            <person name="Xing L."/>
            <person name="Huo D."/>
            <person name="Sun M."/>
            <person name="Wang L."/>
            <person name="Mercier A."/>
            <person name="Li F."/>
            <person name="Yang H."/>
            <person name="Xiang J."/>
        </authorList>
    </citation>
    <scope>NUCLEOTIDE SEQUENCE [LARGE SCALE GENOMIC DNA]</scope>
    <source>
        <strain evidence="1">Shaxun</strain>
        <tissue evidence="1">Muscle</tissue>
    </source>
</reference>
<accession>A0A2G8LQ19</accession>
<dbReference type="OrthoDB" id="10257471at2759"/>
<name>A0A2G8LQ19_STIJA</name>
<dbReference type="STRING" id="307972.A0A2G8LQ19"/>
<proteinExistence type="predicted"/>
<evidence type="ECO:0000313" key="1">
    <source>
        <dbReference type="EMBL" id="PIK62321.1"/>
    </source>
</evidence>
<comment type="caution">
    <text evidence="1">The sequence shown here is derived from an EMBL/GenBank/DDBJ whole genome shotgun (WGS) entry which is preliminary data.</text>
</comment>
<sequence length="357" mass="39899">MSLQKLNLHSLWSAHFVSVTAPSLRRLRIDYGMESCEHLEVYANKLKTLAVDGSGALRLIAVRSSRLSTVELRNCPDLSLSEFQSFLKNNSTITNLVLGAISAVETYIEPSWCPRLQKLTIQPDFKSRVLSVRCPTLEELHVSEGCDITEQLESVIIVANHLKNISLCGVLSLRNLHVQCDLLDALIVNTTNDVMISLRSCTIHAHRMLGNIKLFDCSLGVLSVSAPSVRALVLYRCSLQNYTMQMALMGCSFISHLCIERCLSLTQFHLPPSIGLLYLNLYGCQRLRLVNIDLPRLPALNLGQCYKADVTCDGRRVDLNKLVSENDNVPIVPPCSFVKWTHTEVPSPQHNDSDISW</sequence>
<keyword evidence="2" id="KW-1185">Reference proteome</keyword>
<gene>
    <name evidence="1" type="ORF">BSL78_00752</name>
</gene>
<dbReference type="AlphaFoldDB" id="A0A2G8LQ19"/>
<dbReference type="Gene3D" id="3.80.10.10">
    <property type="entry name" value="Ribonuclease Inhibitor"/>
    <property type="match status" value="1"/>
</dbReference>